<evidence type="ECO:0000313" key="6">
    <source>
        <dbReference type="EMBL" id="PIT86450.1"/>
    </source>
</evidence>
<evidence type="ECO:0000256" key="4">
    <source>
        <dbReference type="SAM" id="SignalP"/>
    </source>
</evidence>
<dbReference type="PANTHER" id="PTHR38439:SF3">
    <property type="entry name" value="COPPER-RESISTANT CUPROPROTEIN COPI"/>
    <property type="match status" value="1"/>
</dbReference>
<proteinExistence type="predicted"/>
<name>A0A2M6W145_9BACT</name>
<feature type="signal peptide" evidence="4">
    <location>
        <begin position="1"/>
        <end position="25"/>
    </location>
</feature>
<dbReference type="PROSITE" id="PS51257">
    <property type="entry name" value="PROKAR_LIPOPROTEIN"/>
    <property type="match status" value="1"/>
</dbReference>
<dbReference type="AlphaFoldDB" id="A0A2M6W145"/>
<protein>
    <recommendedName>
        <fullName evidence="5">Blue (type 1) copper domain-containing protein</fullName>
    </recommendedName>
</protein>
<evidence type="ECO:0000313" key="7">
    <source>
        <dbReference type="Proteomes" id="UP000229362"/>
    </source>
</evidence>
<evidence type="ECO:0000259" key="5">
    <source>
        <dbReference type="Pfam" id="PF00127"/>
    </source>
</evidence>
<dbReference type="EMBL" id="PFBZ01000136">
    <property type="protein sequence ID" value="PIT86450.1"/>
    <property type="molecule type" value="Genomic_DNA"/>
</dbReference>
<dbReference type="PANTHER" id="PTHR38439">
    <property type="entry name" value="AURACYANIN-B"/>
    <property type="match status" value="1"/>
</dbReference>
<feature type="region of interest" description="Disordered" evidence="3">
    <location>
        <begin position="28"/>
        <end position="48"/>
    </location>
</feature>
<evidence type="ECO:0000256" key="3">
    <source>
        <dbReference type="SAM" id="MobiDB-lite"/>
    </source>
</evidence>
<sequence>MWNNKIGLVAMAGLSLLLVGAGCSASLNTETGSDESTSAVTTEESGDAMVKTEEGDDAMMEKDGDALLDLEADVMVEVEGDAMASDDSADAMSAVVLNLTGKNFAFSQKEIRVKKGDTVTINFTSESGLHDWVVDEFSAQTTKVKDGESASVTFVADKAGSFEYYCSVGSHRELGMVGKLIVE</sequence>
<comment type="caution">
    <text evidence="6">The sequence shown here is derived from an EMBL/GenBank/DDBJ whole genome shotgun (WGS) entry which is preliminary data.</text>
</comment>
<keyword evidence="2" id="KW-0186">Copper</keyword>
<dbReference type="GO" id="GO:0009055">
    <property type="term" value="F:electron transfer activity"/>
    <property type="evidence" value="ECO:0007669"/>
    <property type="project" value="InterPro"/>
</dbReference>
<reference evidence="7" key="1">
    <citation type="submission" date="2017-09" db="EMBL/GenBank/DDBJ databases">
        <title>Depth-based differentiation of microbial function through sediment-hosted aquifers and enrichment of novel symbionts in the deep terrestrial subsurface.</title>
        <authorList>
            <person name="Probst A.J."/>
            <person name="Ladd B."/>
            <person name="Jarett J.K."/>
            <person name="Geller-Mcgrath D.E."/>
            <person name="Sieber C.M.K."/>
            <person name="Emerson J.B."/>
            <person name="Anantharaman K."/>
            <person name="Thomas B.C."/>
            <person name="Malmstrom R."/>
            <person name="Stieglmeier M."/>
            <person name="Klingl A."/>
            <person name="Woyke T."/>
            <person name="Ryan C.M."/>
            <person name="Banfield J.F."/>
        </authorList>
    </citation>
    <scope>NUCLEOTIDE SEQUENCE [LARGE SCALE GENOMIC DNA]</scope>
</reference>
<feature type="compositionally biased region" description="Polar residues" evidence="3">
    <location>
        <begin position="28"/>
        <end position="43"/>
    </location>
</feature>
<dbReference type="InterPro" id="IPR000923">
    <property type="entry name" value="BlueCu_1"/>
</dbReference>
<evidence type="ECO:0000256" key="2">
    <source>
        <dbReference type="ARBA" id="ARBA00023008"/>
    </source>
</evidence>
<dbReference type="InterPro" id="IPR050845">
    <property type="entry name" value="Cu-binding_ET"/>
</dbReference>
<dbReference type="Pfam" id="PF00127">
    <property type="entry name" value="Copper-bind"/>
    <property type="match status" value="1"/>
</dbReference>
<keyword evidence="1" id="KW-0479">Metal-binding</keyword>
<feature type="domain" description="Blue (type 1) copper" evidence="5">
    <location>
        <begin position="97"/>
        <end position="183"/>
    </location>
</feature>
<organism evidence="6 7">
    <name type="scientific">Candidatus Magasanikbacteria bacterium CG10_big_fil_rev_8_21_14_0_10_43_6</name>
    <dbReference type="NCBI Taxonomy" id="1974650"/>
    <lineage>
        <taxon>Bacteria</taxon>
        <taxon>Candidatus Magasanikiibacteriota</taxon>
    </lineage>
</organism>
<dbReference type="SUPFAM" id="SSF49503">
    <property type="entry name" value="Cupredoxins"/>
    <property type="match status" value="1"/>
</dbReference>
<dbReference type="InterPro" id="IPR008972">
    <property type="entry name" value="Cupredoxin"/>
</dbReference>
<gene>
    <name evidence="6" type="ORF">COU33_03110</name>
</gene>
<dbReference type="Proteomes" id="UP000229362">
    <property type="component" value="Unassembled WGS sequence"/>
</dbReference>
<feature type="chain" id="PRO_5014636977" description="Blue (type 1) copper domain-containing protein" evidence="4">
    <location>
        <begin position="26"/>
        <end position="183"/>
    </location>
</feature>
<accession>A0A2M6W145</accession>
<dbReference type="GO" id="GO:0005507">
    <property type="term" value="F:copper ion binding"/>
    <property type="evidence" value="ECO:0007669"/>
    <property type="project" value="InterPro"/>
</dbReference>
<evidence type="ECO:0000256" key="1">
    <source>
        <dbReference type="ARBA" id="ARBA00022723"/>
    </source>
</evidence>
<keyword evidence="4" id="KW-0732">Signal</keyword>
<dbReference type="Gene3D" id="2.60.40.420">
    <property type="entry name" value="Cupredoxins - blue copper proteins"/>
    <property type="match status" value="1"/>
</dbReference>